<name>A0A2A9NRB6_9AGAR</name>
<accession>A0A2A9NRB6</accession>
<organism evidence="1 2">
    <name type="scientific">Amanita thiersii Skay4041</name>
    <dbReference type="NCBI Taxonomy" id="703135"/>
    <lineage>
        <taxon>Eukaryota</taxon>
        <taxon>Fungi</taxon>
        <taxon>Dikarya</taxon>
        <taxon>Basidiomycota</taxon>
        <taxon>Agaricomycotina</taxon>
        <taxon>Agaricomycetes</taxon>
        <taxon>Agaricomycetidae</taxon>
        <taxon>Agaricales</taxon>
        <taxon>Pluteineae</taxon>
        <taxon>Amanitaceae</taxon>
        <taxon>Amanita</taxon>
    </lineage>
</organism>
<dbReference type="Proteomes" id="UP000242287">
    <property type="component" value="Unassembled WGS sequence"/>
</dbReference>
<evidence type="ECO:0000313" key="2">
    <source>
        <dbReference type="Proteomes" id="UP000242287"/>
    </source>
</evidence>
<proteinExistence type="predicted"/>
<sequence length="52" mass="5674">MVRNDEEQACEQGMLTMMVEAVVTAKPGAPSSPNIRIDSSLLSNHSIRPFLT</sequence>
<dbReference type="EMBL" id="KZ301996">
    <property type="protein sequence ID" value="PFH50861.1"/>
    <property type="molecule type" value="Genomic_DNA"/>
</dbReference>
<evidence type="ECO:0000313" key="1">
    <source>
        <dbReference type="EMBL" id="PFH50861.1"/>
    </source>
</evidence>
<protein>
    <submittedName>
        <fullName evidence="1">Uncharacterized protein</fullName>
    </submittedName>
</protein>
<keyword evidence="2" id="KW-1185">Reference proteome</keyword>
<gene>
    <name evidence="1" type="ORF">AMATHDRAFT_60359</name>
</gene>
<reference evidence="1 2" key="1">
    <citation type="submission" date="2014-02" db="EMBL/GenBank/DDBJ databases">
        <title>Transposable element dynamics among asymbiotic and ectomycorrhizal Amanita fungi.</title>
        <authorList>
            <consortium name="DOE Joint Genome Institute"/>
            <person name="Hess J."/>
            <person name="Skrede I."/>
            <person name="Wolfe B."/>
            <person name="LaButti K."/>
            <person name="Ohm R.A."/>
            <person name="Grigoriev I.V."/>
            <person name="Pringle A."/>
        </authorList>
    </citation>
    <scope>NUCLEOTIDE SEQUENCE [LARGE SCALE GENOMIC DNA]</scope>
    <source>
        <strain evidence="1 2">SKay4041</strain>
    </source>
</reference>
<dbReference type="AlphaFoldDB" id="A0A2A9NRB6"/>